<reference evidence="3 4" key="1">
    <citation type="submission" date="2023-10" db="EMBL/GenBank/DDBJ databases">
        <authorList>
            <person name="Maclean D."/>
            <person name="Macfadyen A."/>
        </authorList>
    </citation>
    <scope>NUCLEOTIDE SEQUENCE [LARGE SCALE GENOMIC DNA]</scope>
</reference>
<evidence type="ECO:0000256" key="2">
    <source>
        <dbReference type="SAM" id="SignalP"/>
    </source>
</evidence>
<proteinExistence type="predicted"/>
<feature type="compositionally biased region" description="Pro residues" evidence="1">
    <location>
        <begin position="77"/>
        <end position="87"/>
    </location>
</feature>
<feature type="signal peptide" evidence="2">
    <location>
        <begin position="1"/>
        <end position="22"/>
    </location>
</feature>
<sequence>MRRESQLLLGLLALSALQNANGQQALSLGSGFPGDDSAGGAPPADAASPPPASTSPPASPATLPSPSPGASTSPAAAPTPVPAPAPGPAANAPGPVPMMAPAPGPGGAAAGGAPAPGGAGIATGGGDMMAPAPGPAAAPQINIVYIQQAGNARMTPSPTDPTSGVLTMNNALDTTLYDQDVPIRKIGKTSSQNFLNTATSAAGAAPTGPPQWFAPAPTGILLGFNTSANVYILMSLSAPVYNYTTNTVNFNYLLKTPNATAATNSTNGFLVNLFTTQPDSVSGAVPMTAIPKETILFTPSLLTTVPCSNLANVTAGSCTINNGPGSACQTALHGQWKNATFCA</sequence>
<feature type="chain" id="PRO_5043628717" description="Extracellular protein" evidence="2">
    <location>
        <begin position="23"/>
        <end position="343"/>
    </location>
</feature>
<accession>A0AAV1IB58</accession>
<gene>
    <name evidence="3" type="ORF">CVIRNUC_007652</name>
</gene>
<evidence type="ECO:0000313" key="4">
    <source>
        <dbReference type="Proteomes" id="UP001314263"/>
    </source>
</evidence>
<name>A0AAV1IB58_9CHLO</name>
<evidence type="ECO:0000313" key="3">
    <source>
        <dbReference type="EMBL" id="CAK0784448.1"/>
    </source>
</evidence>
<dbReference type="Proteomes" id="UP001314263">
    <property type="component" value="Unassembled WGS sequence"/>
</dbReference>
<protein>
    <recommendedName>
        <fullName evidence="5">Extracellular protein</fullName>
    </recommendedName>
</protein>
<keyword evidence="2" id="KW-0732">Signal</keyword>
<keyword evidence="4" id="KW-1185">Reference proteome</keyword>
<organism evidence="3 4">
    <name type="scientific">Coccomyxa viridis</name>
    <dbReference type="NCBI Taxonomy" id="1274662"/>
    <lineage>
        <taxon>Eukaryota</taxon>
        <taxon>Viridiplantae</taxon>
        <taxon>Chlorophyta</taxon>
        <taxon>core chlorophytes</taxon>
        <taxon>Trebouxiophyceae</taxon>
        <taxon>Trebouxiophyceae incertae sedis</taxon>
        <taxon>Coccomyxaceae</taxon>
        <taxon>Coccomyxa</taxon>
    </lineage>
</organism>
<feature type="compositionally biased region" description="Pro residues" evidence="1">
    <location>
        <begin position="48"/>
        <end position="67"/>
    </location>
</feature>
<dbReference type="EMBL" id="CAUYUE010000010">
    <property type="protein sequence ID" value="CAK0784448.1"/>
    <property type="molecule type" value="Genomic_DNA"/>
</dbReference>
<feature type="region of interest" description="Disordered" evidence="1">
    <location>
        <begin position="25"/>
        <end position="98"/>
    </location>
</feature>
<evidence type="ECO:0008006" key="5">
    <source>
        <dbReference type="Google" id="ProtNLM"/>
    </source>
</evidence>
<feature type="compositionally biased region" description="Low complexity" evidence="1">
    <location>
        <begin position="25"/>
        <end position="47"/>
    </location>
</feature>
<comment type="caution">
    <text evidence="3">The sequence shown here is derived from an EMBL/GenBank/DDBJ whole genome shotgun (WGS) entry which is preliminary data.</text>
</comment>
<evidence type="ECO:0000256" key="1">
    <source>
        <dbReference type="SAM" id="MobiDB-lite"/>
    </source>
</evidence>
<dbReference type="AlphaFoldDB" id="A0AAV1IB58"/>